<keyword evidence="4" id="KW-0418">Kinase</keyword>
<evidence type="ECO:0000313" key="9">
    <source>
        <dbReference type="EMBL" id="CAG8597089.1"/>
    </source>
</evidence>
<feature type="compositionally biased region" description="Basic and acidic residues" evidence="7">
    <location>
        <begin position="490"/>
        <end position="505"/>
    </location>
</feature>
<proteinExistence type="inferred from homology"/>
<keyword evidence="10" id="KW-1185">Reference proteome</keyword>
<dbReference type="Pfam" id="PF00069">
    <property type="entry name" value="Pkinase"/>
    <property type="match status" value="1"/>
</dbReference>
<dbReference type="InterPro" id="IPR017441">
    <property type="entry name" value="Protein_kinase_ATP_BS"/>
</dbReference>
<dbReference type="GO" id="GO:0005524">
    <property type="term" value="F:ATP binding"/>
    <property type="evidence" value="ECO:0007669"/>
    <property type="project" value="UniProtKB-UniRule"/>
</dbReference>
<dbReference type="InterPro" id="IPR008271">
    <property type="entry name" value="Ser/Thr_kinase_AS"/>
</dbReference>
<dbReference type="OrthoDB" id="266718at2759"/>
<dbReference type="AlphaFoldDB" id="A0A9N9CD74"/>
<evidence type="ECO:0000256" key="2">
    <source>
        <dbReference type="ARBA" id="ARBA00022679"/>
    </source>
</evidence>
<feature type="region of interest" description="Disordered" evidence="7">
    <location>
        <begin position="159"/>
        <end position="230"/>
    </location>
</feature>
<name>A0A9N9CD74_9GLOM</name>
<dbReference type="GO" id="GO:0000196">
    <property type="term" value="P:cell integrity MAPK cascade"/>
    <property type="evidence" value="ECO:0007669"/>
    <property type="project" value="UniProtKB-ARBA"/>
</dbReference>
<feature type="compositionally biased region" description="Basic and acidic residues" evidence="7">
    <location>
        <begin position="597"/>
        <end position="612"/>
    </location>
</feature>
<dbReference type="SUPFAM" id="SSF56112">
    <property type="entry name" value="Protein kinase-like (PK-like)"/>
    <property type="match status" value="1"/>
</dbReference>
<feature type="region of interest" description="Disordered" evidence="7">
    <location>
        <begin position="60"/>
        <end position="127"/>
    </location>
</feature>
<gene>
    <name evidence="9" type="ORF">AMORRO_LOCUS7612</name>
</gene>
<dbReference type="EMBL" id="CAJVPV010005871">
    <property type="protein sequence ID" value="CAG8597089.1"/>
    <property type="molecule type" value="Genomic_DNA"/>
</dbReference>
<feature type="compositionally biased region" description="Polar residues" evidence="7">
    <location>
        <begin position="181"/>
        <end position="199"/>
    </location>
</feature>
<feature type="binding site" evidence="6">
    <location>
        <position position="770"/>
    </location>
    <ligand>
        <name>ATP</name>
        <dbReference type="ChEBI" id="CHEBI:30616"/>
    </ligand>
</feature>
<keyword evidence="2" id="KW-0808">Transferase</keyword>
<comment type="similarity">
    <text evidence="1">Belongs to the protein kinase superfamily. STE Ser/Thr protein kinase family. MAP kinase kinase kinase subfamily.</text>
</comment>
<feature type="compositionally biased region" description="Basic and acidic residues" evidence="7">
    <location>
        <begin position="522"/>
        <end position="536"/>
    </location>
</feature>
<feature type="non-terminal residue" evidence="9">
    <location>
        <position position="1"/>
    </location>
</feature>
<dbReference type="FunFam" id="3.30.200.20:FF:000387">
    <property type="entry name" value="Serine/threonine-protein kinase STE11"/>
    <property type="match status" value="1"/>
</dbReference>
<evidence type="ECO:0000256" key="1">
    <source>
        <dbReference type="ARBA" id="ARBA00006529"/>
    </source>
</evidence>
<feature type="domain" description="Protein kinase" evidence="8">
    <location>
        <begin position="741"/>
        <end position="1006"/>
    </location>
</feature>
<feature type="region of interest" description="Disordered" evidence="7">
    <location>
        <begin position="637"/>
        <end position="664"/>
    </location>
</feature>
<evidence type="ECO:0000256" key="4">
    <source>
        <dbReference type="ARBA" id="ARBA00022777"/>
    </source>
</evidence>
<evidence type="ECO:0000259" key="8">
    <source>
        <dbReference type="PROSITE" id="PS50011"/>
    </source>
</evidence>
<dbReference type="PROSITE" id="PS00108">
    <property type="entry name" value="PROTEIN_KINASE_ST"/>
    <property type="match status" value="1"/>
</dbReference>
<evidence type="ECO:0000256" key="3">
    <source>
        <dbReference type="ARBA" id="ARBA00022741"/>
    </source>
</evidence>
<protein>
    <submittedName>
        <fullName evidence="9">17599_t:CDS:1</fullName>
    </submittedName>
</protein>
<evidence type="ECO:0000313" key="10">
    <source>
        <dbReference type="Proteomes" id="UP000789342"/>
    </source>
</evidence>
<dbReference type="PANTHER" id="PTHR48016:SF48">
    <property type="entry name" value="SERINE_THREONINE-PROTEIN KINASE BCK1_SLK1_SSP31"/>
    <property type="match status" value="1"/>
</dbReference>
<keyword evidence="3 6" id="KW-0547">Nucleotide-binding</keyword>
<dbReference type="PANTHER" id="PTHR48016">
    <property type="entry name" value="MAP KINASE KINASE KINASE SSK2-RELATED-RELATED"/>
    <property type="match status" value="1"/>
</dbReference>
<dbReference type="Proteomes" id="UP000789342">
    <property type="component" value="Unassembled WGS sequence"/>
</dbReference>
<evidence type="ECO:0000256" key="5">
    <source>
        <dbReference type="ARBA" id="ARBA00022840"/>
    </source>
</evidence>
<dbReference type="InterPro" id="IPR011009">
    <property type="entry name" value="Kinase-like_dom_sf"/>
</dbReference>
<dbReference type="PROSITE" id="PS00107">
    <property type="entry name" value="PROTEIN_KINASE_ATP"/>
    <property type="match status" value="1"/>
</dbReference>
<comment type="caution">
    <text evidence="9">The sequence shown here is derived from an EMBL/GenBank/DDBJ whole genome shotgun (WGS) entry which is preliminary data.</text>
</comment>
<dbReference type="FunFam" id="1.10.510.10:FF:000182">
    <property type="entry name" value="MAP kinase kinase kinase mkh1"/>
    <property type="match status" value="1"/>
</dbReference>
<dbReference type="SMART" id="SM00220">
    <property type="entry name" value="S_TKc"/>
    <property type="match status" value="1"/>
</dbReference>
<dbReference type="InterPro" id="IPR050538">
    <property type="entry name" value="MAP_kinase_kinase_kinase"/>
</dbReference>
<sequence length="1022" mass="115910">DRIFSQFNIEHNDRENYAFHVTEIGKKEIGPSISDDELIQECMSADDRGTLKLLVKRMRPRESSYGIPSQPHKRSPSNTLESSPSFNSGDSRYRRPAPYSPHSEVEQSYPPINEEQRRFPNFTGGFNPRIQDRWNVGVISEEPSDSNKFKDFQDVRFPVPHIDQPGGQISAYPSRHRKTGSGDQYRSPNRGGNHTSQKPQRIHPPALQPGRRNNALLSATHGSGLYPRKLSKSQPNLPFYQAVPANYNARVVSEPEQRYQPKHPVISEPDLARRGQVILPESEEKPLWPKITSLTDNEVSFWAEEPKPTSSIPNDHDDANDGIWADEPMSTSSISNDHNDLDDGVWAKEPKLTSSIPNDQDDLDDGIWAKEPKPTSSIPNDQDDFDDGIWAKEPKPTSSIPNDQDDFDDGIWAKEPKPTSSIPNDQDDLDDGIWAKEPKPTSSIPNDQDDLDDGIWAKEPKPTSSIHNDQDDLDNGIWAKEPKPTSSIPNDRDDLNDGIWAKEPKPTSSIPNDRDDFDDEIWAEKPKPSKNDESSNDKQSTVLQRPDLGDSAISLSHDTPFENPDQSIKRIDAKSKNSKFPTRLRESKSLKRAVSQRKGEKMEESWIERPNAEDINEDLEQYFPGHDLDMPIAEAHGSVQSVSEDGDSSRVASVPEKPKISRGKSIRVAASEARERERRERKTKTQNIVNTEVNEKKLTRKPTTKLWGRRVVEEIPSSKKKIPCPNSTSDEGCSERKPVKWVKGELIGKGSFGKVYLAINLTSSEILAVKQIKLPRTKMDQRTERQKALIKSFKDEMEILKDLDHEHIVTYIGYEENDDTANIFLEYVNGGSIGTVLRMYGAFKEPVVRSFTRQILLGLEYLHEKSILHRDIKADNILVDEEGCCKISDFGISKKYEHGYGHDYNSMSLKGTIFWMAPEVFTNNYSVKMDIWSLGCVVLEMFAGERPWSDLEDLPAMYMLGTEKKAPPIREDIVMSDDARDFLNKCFIIEPCDRPTADQLSLHPFTIEKPGFRFKDYIKIPS</sequence>
<dbReference type="InterPro" id="IPR000719">
    <property type="entry name" value="Prot_kinase_dom"/>
</dbReference>
<evidence type="ECO:0000256" key="7">
    <source>
        <dbReference type="SAM" id="MobiDB-lite"/>
    </source>
</evidence>
<keyword evidence="5 6" id="KW-0067">ATP-binding</keyword>
<reference evidence="9" key="1">
    <citation type="submission" date="2021-06" db="EMBL/GenBank/DDBJ databases">
        <authorList>
            <person name="Kallberg Y."/>
            <person name="Tangrot J."/>
            <person name="Rosling A."/>
        </authorList>
    </citation>
    <scope>NUCLEOTIDE SEQUENCE</scope>
    <source>
        <strain evidence="9">CL551</strain>
    </source>
</reference>
<feature type="compositionally biased region" description="Polar residues" evidence="7">
    <location>
        <begin position="76"/>
        <end position="90"/>
    </location>
</feature>
<dbReference type="GO" id="GO:0004709">
    <property type="term" value="F:MAP kinase kinase kinase activity"/>
    <property type="evidence" value="ECO:0007669"/>
    <property type="project" value="UniProtKB-ARBA"/>
</dbReference>
<dbReference type="PROSITE" id="PS50011">
    <property type="entry name" value="PROTEIN_KINASE_DOM"/>
    <property type="match status" value="1"/>
</dbReference>
<organism evidence="9 10">
    <name type="scientific">Acaulospora morrowiae</name>
    <dbReference type="NCBI Taxonomy" id="94023"/>
    <lineage>
        <taxon>Eukaryota</taxon>
        <taxon>Fungi</taxon>
        <taxon>Fungi incertae sedis</taxon>
        <taxon>Mucoromycota</taxon>
        <taxon>Glomeromycotina</taxon>
        <taxon>Glomeromycetes</taxon>
        <taxon>Diversisporales</taxon>
        <taxon>Acaulosporaceae</taxon>
        <taxon>Acaulospora</taxon>
    </lineage>
</organism>
<feature type="compositionally biased region" description="Basic and acidic residues" evidence="7">
    <location>
        <begin position="337"/>
        <end position="351"/>
    </location>
</feature>
<feature type="region of interest" description="Disordered" evidence="7">
    <location>
        <begin position="299"/>
        <end position="613"/>
    </location>
</feature>
<accession>A0A9N9CD74</accession>
<dbReference type="Gene3D" id="1.10.510.10">
    <property type="entry name" value="Transferase(Phosphotransferase) domain 1"/>
    <property type="match status" value="1"/>
</dbReference>
<evidence type="ECO:0000256" key="6">
    <source>
        <dbReference type="PROSITE-ProRule" id="PRU10141"/>
    </source>
</evidence>